<organism evidence="7 8">
    <name type="scientific">Photorhabdus luminescens subsp. sonorensis</name>
    <dbReference type="NCBI Taxonomy" id="1173677"/>
    <lineage>
        <taxon>Bacteria</taxon>
        <taxon>Pseudomonadati</taxon>
        <taxon>Pseudomonadota</taxon>
        <taxon>Gammaproteobacteria</taxon>
        <taxon>Enterobacterales</taxon>
        <taxon>Morganellaceae</taxon>
        <taxon>Photorhabdus</taxon>
    </lineage>
</organism>
<dbReference type="InterPro" id="IPR036852">
    <property type="entry name" value="Peptidase_S8/S53_dom_sf"/>
</dbReference>
<evidence type="ECO:0000256" key="2">
    <source>
        <dbReference type="ARBA" id="ARBA00022801"/>
    </source>
</evidence>
<evidence type="ECO:0000313" key="7">
    <source>
        <dbReference type="EMBL" id="TNH41407.1"/>
    </source>
</evidence>
<dbReference type="Pfam" id="PF00082">
    <property type="entry name" value="Peptidase_S8"/>
    <property type="match status" value="1"/>
</dbReference>
<feature type="non-terminal residue" evidence="7">
    <location>
        <position position="1"/>
    </location>
</feature>
<dbReference type="InterPro" id="IPR000209">
    <property type="entry name" value="Peptidase_S8/S53_dom"/>
</dbReference>
<comment type="caution">
    <text evidence="4">Lacks conserved residue(s) required for the propagation of feature annotation.</text>
</comment>
<evidence type="ECO:0000313" key="8">
    <source>
        <dbReference type="Proteomes" id="UP000307592"/>
    </source>
</evidence>
<evidence type="ECO:0000259" key="5">
    <source>
        <dbReference type="Pfam" id="PF00082"/>
    </source>
</evidence>
<keyword evidence="2" id="KW-0378">Hydrolase</keyword>
<dbReference type="AlphaFoldDB" id="A0A5C4RCL7"/>
<proteinExistence type="inferred from homology"/>
<dbReference type="SUPFAM" id="SSF52743">
    <property type="entry name" value="Subtilisin-like"/>
    <property type="match status" value="1"/>
</dbReference>
<gene>
    <name evidence="7" type="ORF">EP164_22935</name>
</gene>
<evidence type="ECO:0000256" key="4">
    <source>
        <dbReference type="PROSITE-ProRule" id="PRU01240"/>
    </source>
</evidence>
<comment type="similarity">
    <text evidence="4">Belongs to the peptidase S8 family.</text>
</comment>
<dbReference type="PANTHER" id="PTHR42884">
    <property type="entry name" value="PROPROTEIN CONVERTASE SUBTILISIN/KEXIN-RELATED"/>
    <property type="match status" value="1"/>
</dbReference>
<keyword evidence="3" id="KW-0720">Serine protease</keyword>
<feature type="domain" description="Peptidase S8/S53" evidence="5">
    <location>
        <begin position="138"/>
        <end position="225"/>
    </location>
</feature>
<dbReference type="Gene3D" id="2.60.40.2810">
    <property type="match status" value="1"/>
</dbReference>
<keyword evidence="1 7" id="KW-0645">Protease</keyword>
<dbReference type="GO" id="GO:0004252">
    <property type="term" value="F:serine-type endopeptidase activity"/>
    <property type="evidence" value="ECO:0007669"/>
    <property type="project" value="InterPro"/>
</dbReference>
<protein>
    <submittedName>
        <fullName evidence="7">Serine protease</fullName>
    </submittedName>
</protein>
<dbReference type="Pfam" id="PF17892">
    <property type="entry name" value="Cadherin_5"/>
    <property type="match status" value="1"/>
</dbReference>
<accession>A0A5C4RCL7</accession>
<dbReference type="GO" id="GO:0016020">
    <property type="term" value="C:membrane"/>
    <property type="evidence" value="ECO:0007669"/>
    <property type="project" value="TreeGrafter"/>
</dbReference>
<dbReference type="EMBL" id="SBIJ01000166">
    <property type="protein sequence ID" value="TNH41407.1"/>
    <property type="molecule type" value="Genomic_DNA"/>
</dbReference>
<dbReference type="Proteomes" id="UP000307592">
    <property type="component" value="Unassembled WGS sequence"/>
</dbReference>
<name>A0A5C4RCL7_PHOLU</name>
<feature type="non-terminal residue" evidence="7">
    <location>
        <position position="231"/>
    </location>
</feature>
<evidence type="ECO:0000256" key="3">
    <source>
        <dbReference type="ARBA" id="ARBA00022825"/>
    </source>
</evidence>
<evidence type="ECO:0000256" key="1">
    <source>
        <dbReference type="ARBA" id="ARBA00022670"/>
    </source>
</evidence>
<dbReference type="Gene3D" id="3.40.50.200">
    <property type="entry name" value="Peptidase S8/S53 domain"/>
    <property type="match status" value="1"/>
</dbReference>
<sequence>ISAESLLANDQHLNSQGALRIANVGDAIGGTVKLTAQGDVLFTPDPLYTGLISFKYGVTDAAGNPSASVVDLNSGETAPMRAPVTLLTPEVPLDPLAAQQWYLSDANILPVWKDYTGKGVRIGQFEPGGKFATAPEIFDINHPDLAANVDKAWLQTQQTNGALPDVVSNHATMVAGVMVAAKNNAGGVGVAHDATLGGYYLANDGADLAGLGHMVSFDVANNSWGFTNDFA</sequence>
<evidence type="ECO:0000259" key="6">
    <source>
        <dbReference type="Pfam" id="PF17892"/>
    </source>
</evidence>
<dbReference type="RefSeq" id="WP_176692982.1">
    <property type="nucleotide sequence ID" value="NZ_CAWOQH010000075.1"/>
</dbReference>
<dbReference type="PROSITE" id="PS51892">
    <property type="entry name" value="SUBTILASE"/>
    <property type="match status" value="1"/>
</dbReference>
<dbReference type="PANTHER" id="PTHR42884:SF14">
    <property type="entry name" value="NEUROENDOCRINE CONVERTASE 1"/>
    <property type="match status" value="1"/>
</dbReference>
<comment type="caution">
    <text evidence="7">The sequence shown here is derived from an EMBL/GenBank/DDBJ whole genome shotgun (WGS) entry which is preliminary data.</text>
</comment>
<reference evidence="7 8" key="1">
    <citation type="submission" date="2019-01" db="EMBL/GenBank/DDBJ databases">
        <title>Draft genome assembly of Photorhabdus luminescens subsp. sonorensis Caborca.</title>
        <authorList>
            <person name="Duong D.A."/>
            <person name="Espinosa-Artiles P."/>
            <person name="Orozco R.A."/>
            <person name="Molnar I."/>
            <person name="Stock P."/>
        </authorList>
    </citation>
    <scope>NUCLEOTIDE SEQUENCE [LARGE SCALE GENOMIC DNA]</scope>
    <source>
        <strain evidence="7 8">Caborca</strain>
    </source>
</reference>
<dbReference type="InterPro" id="IPR041690">
    <property type="entry name" value="Cadherin_5"/>
</dbReference>
<dbReference type="GO" id="GO:0016485">
    <property type="term" value="P:protein processing"/>
    <property type="evidence" value="ECO:0007669"/>
    <property type="project" value="TreeGrafter"/>
</dbReference>
<feature type="domain" description="Cadherin-like" evidence="6">
    <location>
        <begin position="1"/>
        <end position="71"/>
    </location>
</feature>